<dbReference type="GO" id="GO:0006631">
    <property type="term" value="P:fatty acid metabolic process"/>
    <property type="evidence" value="ECO:0007669"/>
    <property type="project" value="TreeGrafter"/>
</dbReference>
<dbReference type="KEGG" id="sesp:BN6_73630"/>
<name>K0KCW9_SACES</name>
<feature type="active site" description="Charge relay system" evidence="2">
    <location>
        <position position="332"/>
    </location>
</feature>
<dbReference type="eggNOG" id="COG1073">
    <property type="taxonomic scope" value="Bacteria"/>
</dbReference>
<dbReference type="InterPro" id="IPR042490">
    <property type="entry name" value="Thio_Ohase/BAAT_N"/>
</dbReference>
<dbReference type="BioCyc" id="SESP1179773:BN6_RS42715-MONOMER"/>
<dbReference type="HOGENOM" id="CLU_029849_3_0_11"/>
<evidence type="ECO:0000313" key="5">
    <source>
        <dbReference type="EMBL" id="CCH34594.1"/>
    </source>
</evidence>
<dbReference type="PATRIC" id="fig|1179773.3.peg.7441"/>
<comment type="similarity">
    <text evidence="1">Belongs to the C/M/P thioester hydrolase family.</text>
</comment>
<dbReference type="InterPro" id="IPR016662">
    <property type="entry name" value="Acyl-CoA_thioEstase_long-chain"/>
</dbReference>
<dbReference type="RefSeq" id="WP_015104704.1">
    <property type="nucleotide sequence ID" value="NC_019673.1"/>
</dbReference>
<dbReference type="STRING" id="1179773.BN6_73630"/>
<accession>K0KCW9</accession>
<evidence type="ECO:0000256" key="2">
    <source>
        <dbReference type="PIRSR" id="PIRSR016521-1"/>
    </source>
</evidence>
<evidence type="ECO:0000259" key="3">
    <source>
        <dbReference type="Pfam" id="PF04775"/>
    </source>
</evidence>
<organism evidence="5 6">
    <name type="scientific">Saccharothrix espanaensis (strain ATCC 51144 / DSM 44229 / JCM 9112 / NBRC 15066 / NRRL 15764)</name>
    <dbReference type="NCBI Taxonomy" id="1179773"/>
    <lineage>
        <taxon>Bacteria</taxon>
        <taxon>Bacillati</taxon>
        <taxon>Actinomycetota</taxon>
        <taxon>Actinomycetes</taxon>
        <taxon>Pseudonocardiales</taxon>
        <taxon>Pseudonocardiaceae</taxon>
        <taxon>Saccharothrix</taxon>
    </lineage>
</organism>
<feature type="active site" description="Charge relay system" evidence="2">
    <location>
        <position position="367"/>
    </location>
</feature>
<dbReference type="PIRSF" id="PIRSF016521">
    <property type="entry name" value="Acyl-CoA_hydro"/>
    <property type="match status" value="1"/>
</dbReference>
<dbReference type="GO" id="GO:0006637">
    <property type="term" value="P:acyl-CoA metabolic process"/>
    <property type="evidence" value="ECO:0007669"/>
    <property type="project" value="InterPro"/>
</dbReference>
<feature type="domain" description="BAAT/Acyl-CoA thioester hydrolase C-terminal" evidence="4">
    <location>
        <begin position="198"/>
        <end position="418"/>
    </location>
</feature>
<protein>
    <submittedName>
        <fullName evidence="5">BAAT/acyl-CoA thioester hydrolase</fullName>
    </submittedName>
</protein>
<dbReference type="PANTHER" id="PTHR10824">
    <property type="entry name" value="ACYL-COENZYME A THIOESTERASE-RELATED"/>
    <property type="match status" value="1"/>
</dbReference>
<feature type="active site" description="Charge relay system" evidence="2">
    <location>
        <position position="220"/>
    </location>
</feature>
<dbReference type="SUPFAM" id="SSF53474">
    <property type="entry name" value="alpha/beta-Hydrolases"/>
    <property type="match status" value="1"/>
</dbReference>
<keyword evidence="5" id="KW-0378">Hydrolase</keyword>
<evidence type="ECO:0000313" key="6">
    <source>
        <dbReference type="Proteomes" id="UP000006281"/>
    </source>
</evidence>
<reference evidence="5 6" key="1">
    <citation type="journal article" date="2012" name="BMC Genomics">
        <title>Complete genome sequence of Saccharothrix espanaensis DSM 44229T and comparison to the other completely sequenced Pseudonocardiaceae.</title>
        <authorList>
            <person name="Strobel T."/>
            <person name="Al-Dilaimi A."/>
            <person name="Blom J."/>
            <person name="Gessner A."/>
            <person name="Kalinowski J."/>
            <person name="Luzhetska M."/>
            <person name="Puhler A."/>
            <person name="Szczepanowski R."/>
            <person name="Bechthold A."/>
            <person name="Ruckert C."/>
        </authorList>
    </citation>
    <scope>NUCLEOTIDE SEQUENCE [LARGE SCALE GENOMIC DNA]</scope>
    <source>
        <strain evidence="6">ATCC 51144 / DSM 44229 / JCM 9112 / NBRC 15066 / NRRL 15764</strain>
    </source>
</reference>
<dbReference type="OrthoDB" id="3189021at2"/>
<evidence type="ECO:0000256" key="1">
    <source>
        <dbReference type="ARBA" id="ARBA00006538"/>
    </source>
</evidence>
<dbReference type="PANTHER" id="PTHR10824:SF4">
    <property type="entry name" value="ACYL-COENZYME A THIOESTERASE 1-LIKE"/>
    <property type="match status" value="1"/>
</dbReference>
<dbReference type="AlphaFoldDB" id="K0KCW9"/>
<dbReference type="InterPro" id="IPR006862">
    <property type="entry name" value="Thio_Ohase/aa_AcTrfase"/>
</dbReference>
<dbReference type="InterPro" id="IPR029058">
    <property type="entry name" value="AB_hydrolase_fold"/>
</dbReference>
<keyword evidence="6" id="KW-1185">Reference proteome</keyword>
<evidence type="ECO:0000259" key="4">
    <source>
        <dbReference type="Pfam" id="PF08840"/>
    </source>
</evidence>
<sequence>MAEILVSPRRAPLDRPLDIRITDLPPDTEVTVRVSTGDHGSEAVFRSDERGVVDLTRHTPLQGGYRAVDPMGLFWSMSPTGAAPHPTRVEADPAPPVEIERLRVPDDVTRTELPDLSAVLFEARTPPVTPPVTPQVTPQVTPPATPAKRPAVIVLGGSEGGRHELDAALLAGHGFTTLALAYFGAENVPDDLVHVPVEHVGKAIAFLAGRTDKIGILGGSRGGELALLAAATHPEVGAVVSVVGSGVLTQCIGPGTRLLQKLDHEAASWTWQGRPLPYLPYYLPEELRRQVVAGEPVALRAAFDLSDGIPEAAEIPVERIAGGVLLLSSGRDGSWPSAELSEVAERRLALHRHPFRHEHVVYPEAGHLIAGPPHRPATLSVLPGPGVRFDLGGTPSATAAARADAWRRTIEFLSDQLGT</sequence>
<dbReference type="GO" id="GO:0047617">
    <property type="term" value="F:fatty acyl-CoA hydrolase activity"/>
    <property type="evidence" value="ECO:0007669"/>
    <property type="project" value="TreeGrafter"/>
</dbReference>
<dbReference type="Proteomes" id="UP000006281">
    <property type="component" value="Chromosome"/>
</dbReference>
<feature type="domain" description="Acyl-CoA thioester hydrolase/bile acid-CoA amino acid N-acetyltransferase" evidence="3">
    <location>
        <begin position="14"/>
        <end position="87"/>
    </location>
</feature>
<dbReference type="EMBL" id="HE804045">
    <property type="protein sequence ID" value="CCH34594.1"/>
    <property type="molecule type" value="Genomic_DNA"/>
</dbReference>
<proteinExistence type="inferred from homology"/>
<dbReference type="Pfam" id="PF08840">
    <property type="entry name" value="BAAT_C"/>
    <property type="match status" value="1"/>
</dbReference>
<dbReference type="Pfam" id="PF04775">
    <property type="entry name" value="Bile_Hydr_Trans"/>
    <property type="match status" value="1"/>
</dbReference>
<dbReference type="InterPro" id="IPR014940">
    <property type="entry name" value="BAAT_C"/>
</dbReference>
<gene>
    <name evidence="5" type="ordered locus">BN6_73630</name>
</gene>
<dbReference type="Gene3D" id="3.40.50.1820">
    <property type="entry name" value="alpha/beta hydrolase"/>
    <property type="match status" value="1"/>
</dbReference>
<dbReference type="Gene3D" id="2.60.40.2240">
    <property type="entry name" value="Acyl-CoA thioester hydrolase/BAAT N-terminal domain"/>
    <property type="match status" value="1"/>
</dbReference>